<sequence length="68" mass="7642">MVERILEINLKDLYAALEKQQITLTITPEAKSKIAVLGFTPEYGARPLHGAIRSQVRRPLSKKLLQAN</sequence>
<organism evidence="4 5">
    <name type="scientific">Niabella ginsengisoli</name>
    <dbReference type="NCBI Taxonomy" id="522298"/>
    <lineage>
        <taxon>Bacteria</taxon>
        <taxon>Pseudomonadati</taxon>
        <taxon>Bacteroidota</taxon>
        <taxon>Chitinophagia</taxon>
        <taxon>Chitinophagales</taxon>
        <taxon>Chitinophagaceae</taxon>
        <taxon>Niabella</taxon>
    </lineage>
</organism>
<evidence type="ECO:0000259" key="3">
    <source>
        <dbReference type="SMART" id="SM01086"/>
    </source>
</evidence>
<reference evidence="4 5" key="1">
    <citation type="submission" date="2022-02" db="EMBL/GenBank/DDBJ databases">
        <authorList>
            <person name="Min J."/>
        </authorList>
    </citation>
    <scope>NUCLEOTIDE SEQUENCE [LARGE SCALE GENOMIC DNA]</scope>
    <source>
        <strain evidence="4 5">GR10-1</strain>
    </source>
</reference>
<feature type="domain" description="Clp ATPase C-terminal" evidence="3">
    <location>
        <begin position="1"/>
        <end position="67"/>
    </location>
</feature>
<dbReference type="Proteomes" id="UP001202248">
    <property type="component" value="Unassembled WGS sequence"/>
</dbReference>
<keyword evidence="1" id="KW-0547">Nucleotide-binding</keyword>
<accession>A0ABS9SLJ4</accession>
<keyword evidence="5" id="KW-1185">Reference proteome</keyword>
<dbReference type="EMBL" id="JAKWBL010000003">
    <property type="protein sequence ID" value="MCH5599210.1"/>
    <property type="molecule type" value="Genomic_DNA"/>
</dbReference>
<dbReference type="Gene3D" id="1.10.8.60">
    <property type="match status" value="1"/>
</dbReference>
<evidence type="ECO:0000313" key="4">
    <source>
        <dbReference type="EMBL" id="MCH5599210.1"/>
    </source>
</evidence>
<protein>
    <recommendedName>
        <fullName evidence="3">Clp ATPase C-terminal domain-containing protein</fullName>
    </recommendedName>
</protein>
<evidence type="ECO:0000313" key="5">
    <source>
        <dbReference type="Proteomes" id="UP001202248"/>
    </source>
</evidence>
<evidence type="ECO:0000256" key="2">
    <source>
        <dbReference type="ARBA" id="ARBA00022840"/>
    </source>
</evidence>
<evidence type="ECO:0000256" key="1">
    <source>
        <dbReference type="ARBA" id="ARBA00022741"/>
    </source>
</evidence>
<comment type="caution">
    <text evidence="4">The sequence shown here is derived from an EMBL/GenBank/DDBJ whole genome shotgun (WGS) entry which is preliminary data.</text>
</comment>
<dbReference type="SMART" id="SM01086">
    <property type="entry name" value="ClpB_D2-small"/>
    <property type="match status" value="1"/>
</dbReference>
<proteinExistence type="predicted"/>
<dbReference type="InterPro" id="IPR019489">
    <property type="entry name" value="Clp_ATPase_C"/>
</dbReference>
<keyword evidence="2" id="KW-0067">ATP-binding</keyword>
<gene>
    <name evidence="4" type="ORF">MKP09_15485</name>
</gene>
<dbReference type="Pfam" id="PF10431">
    <property type="entry name" value="ClpB_D2-small"/>
    <property type="match status" value="1"/>
</dbReference>
<name>A0ABS9SLJ4_9BACT</name>